<dbReference type="GO" id="GO:0004565">
    <property type="term" value="F:beta-galactosidase activity"/>
    <property type="evidence" value="ECO:0007669"/>
    <property type="project" value="UniProtKB-EC"/>
</dbReference>
<dbReference type="InterPro" id="IPR001944">
    <property type="entry name" value="Glycoside_Hdrlase_35"/>
</dbReference>
<evidence type="ECO:0000256" key="7">
    <source>
        <dbReference type="SAM" id="Phobius"/>
    </source>
</evidence>
<evidence type="ECO:0000256" key="4">
    <source>
        <dbReference type="PIRSR" id="PIRSR006336-1"/>
    </source>
</evidence>
<evidence type="ECO:0000256" key="2">
    <source>
        <dbReference type="ARBA" id="ARBA00022801"/>
    </source>
</evidence>
<feature type="active site" description="Proton donor" evidence="4">
    <location>
        <position position="233"/>
    </location>
</feature>
<keyword evidence="3 5" id="KW-0326">Glycosidase</keyword>
<dbReference type="InterPro" id="IPR048913">
    <property type="entry name" value="BetaGal_gal-bd"/>
</dbReference>
<dbReference type="SUPFAM" id="SSF49785">
    <property type="entry name" value="Galactose-binding domain-like"/>
    <property type="match status" value="1"/>
</dbReference>
<evidence type="ECO:0000256" key="5">
    <source>
        <dbReference type="RuleBase" id="RU000675"/>
    </source>
</evidence>
<protein>
    <recommendedName>
        <fullName evidence="5">Beta-galactosidase</fullName>
        <ecNumber evidence="5">3.2.1.23</ecNumber>
    </recommendedName>
</protein>
<sequence>MGPMIDKIGSCAYSRSRANFRLYLVILFLSCWLLLLYVLSLGTDTRNSKSTKGMDLPTLYEYYTEGGITAGLETLPDTFQLNKKNITIFSGAIHYFRVHPDYWRDRLRKLRAAGFNAVETYIPWNLHEPERDKYDFGHGSSDMSLFLDVVKYIKTAQEEDLLVLVRPSPYICAEWDFGGMPSWLLQYPGLRVRSSETQYVDRVKKYNSRLMPLLESLQFTKGGPIIAFQLENEYGALTEDGSEEDVDYLKFLKEDYEKYGIVELLYTSDNPISHEERGSLPGVLQTANFQINPEDELSLLKKFQPDKPGMVMEYWSGWFDHWFEKQHHTTSVEAFSDVLERILKFPASVNLYMFHGGTNFGFHNGANIQDEFPHYLADVTSYDYDAPLTETGDYTNKYYACKHIVAKYNKVLTKVPSSPVVSKKMAYKPISVTGQLNFNQIIDRIAPEDRTKSDSVVHMEKLPVNNGNGQSYGFVLYRHAEVAVRVNSTLQIKNGAFYDMGIVLLDGERKTEKLTSTSQLLQFGYWETKNAKLSLISASYGTRTLDILVENWGRVNFGVHATFDQRKGLLENTKILLDDEEVTGWEIVSLQFKSKWVNSLDAWGPVSSHMTAPTLFLATLQVDTPYDTFLDMRGWGRGAVFINGFNLGRYFSAGPTHSLYIPAPLLKTGTNHIVVFELFTAQAQLVFTDKPILGPE</sequence>
<feature type="transmembrane region" description="Helical" evidence="7">
    <location>
        <begin position="20"/>
        <end position="39"/>
    </location>
</feature>
<dbReference type="InterPro" id="IPR031330">
    <property type="entry name" value="Gly_Hdrlase_35_cat"/>
</dbReference>
<dbReference type="EC" id="3.2.1.23" evidence="5"/>
<keyword evidence="12" id="KW-1185">Reference proteome</keyword>
<feature type="active site" description="Nucleophile" evidence="4">
    <location>
        <position position="313"/>
    </location>
</feature>
<accession>A0A2J7Q543</accession>
<dbReference type="InterPro" id="IPR019801">
    <property type="entry name" value="Glyco_hydro_35_CS"/>
</dbReference>
<keyword evidence="7" id="KW-1133">Transmembrane helix</keyword>
<keyword evidence="7" id="KW-0812">Transmembrane</keyword>
<dbReference type="InterPro" id="IPR048912">
    <property type="entry name" value="BetaGal1-like_ABD1"/>
</dbReference>
<evidence type="ECO:0000256" key="3">
    <source>
        <dbReference type="ARBA" id="ARBA00023295"/>
    </source>
</evidence>
<evidence type="ECO:0000259" key="8">
    <source>
        <dbReference type="Pfam" id="PF01301"/>
    </source>
</evidence>
<dbReference type="Pfam" id="PF21467">
    <property type="entry name" value="BetaGal_gal-bd"/>
    <property type="match status" value="1"/>
</dbReference>
<name>A0A2J7Q543_9NEOP</name>
<keyword evidence="2 5" id="KW-0378">Hydrolase</keyword>
<comment type="caution">
    <text evidence="11">The sequence shown here is derived from an EMBL/GenBank/DDBJ whole genome shotgun (WGS) entry which is preliminary data.</text>
</comment>
<dbReference type="AlphaFoldDB" id="A0A2J7Q543"/>
<evidence type="ECO:0000259" key="10">
    <source>
        <dbReference type="Pfam" id="PF21467"/>
    </source>
</evidence>
<dbReference type="FunFam" id="2.60.120.260:FF:000049">
    <property type="entry name" value="Beta-galactosidase"/>
    <property type="match status" value="1"/>
</dbReference>
<comment type="catalytic activity">
    <reaction evidence="5">
        <text>Hydrolysis of terminal non-reducing beta-D-galactose residues in beta-D-galactosides.</text>
        <dbReference type="EC" id="3.2.1.23"/>
    </reaction>
</comment>
<reference evidence="11 12" key="1">
    <citation type="submission" date="2017-12" db="EMBL/GenBank/DDBJ databases">
        <title>Hemimetabolous genomes reveal molecular basis of termite eusociality.</title>
        <authorList>
            <person name="Harrison M.C."/>
            <person name="Jongepier E."/>
            <person name="Robertson H.M."/>
            <person name="Arning N."/>
            <person name="Bitard-Feildel T."/>
            <person name="Chao H."/>
            <person name="Childers C.P."/>
            <person name="Dinh H."/>
            <person name="Doddapaneni H."/>
            <person name="Dugan S."/>
            <person name="Gowin J."/>
            <person name="Greiner C."/>
            <person name="Han Y."/>
            <person name="Hu H."/>
            <person name="Hughes D.S.T."/>
            <person name="Huylmans A.-K."/>
            <person name="Kemena C."/>
            <person name="Kremer L.P.M."/>
            <person name="Lee S.L."/>
            <person name="Lopez-Ezquerra A."/>
            <person name="Mallet L."/>
            <person name="Monroy-Kuhn J.M."/>
            <person name="Moser A."/>
            <person name="Murali S.C."/>
            <person name="Muzny D.M."/>
            <person name="Otani S."/>
            <person name="Piulachs M.-D."/>
            <person name="Poelchau M."/>
            <person name="Qu J."/>
            <person name="Schaub F."/>
            <person name="Wada-Katsumata A."/>
            <person name="Worley K.C."/>
            <person name="Xie Q."/>
            <person name="Ylla G."/>
            <person name="Poulsen M."/>
            <person name="Gibbs R.A."/>
            <person name="Schal C."/>
            <person name="Richards S."/>
            <person name="Belles X."/>
            <person name="Korb J."/>
            <person name="Bornberg-Bauer E."/>
        </authorList>
    </citation>
    <scope>NUCLEOTIDE SEQUENCE [LARGE SCALE GENOMIC DNA]</scope>
    <source>
        <tissue evidence="11">Whole body</tissue>
    </source>
</reference>
<dbReference type="PRINTS" id="PR00742">
    <property type="entry name" value="GLHYDRLASE35"/>
</dbReference>
<feature type="domain" description="Beta-galactosidase 1-like first all-beta" evidence="9">
    <location>
        <begin position="469"/>
        <end position="590"/>
    </location>
</feature>
<dbReference type="PROSITE" id="PS01182">
    <property type="entry name" value="GLYCOSYL_HYDROL_F35"/>
    <property type="match status" value="1"/>
</dbReference>
<feature type="domain" description="Beta-galactosidase galactose-binding" evidence="10">
    <location>
        <begin position="613"/>
        <end position="671"/>
    </location>
</feature>
<dbReference type="InParanoid" id="A0A2J7Q543"/>
<dbReference type="STRING" id="105785.A0A2J7Q543"/>
<dbReference type="Gene3D" id="3.20.20.80">
    <property type="entry name" value="Glycosidases"/>
    <property type="match status" value="1"/>
</dbReference>
<dbReference type="InterPro" id="IPR026283">
    <property type="entry name" value="B-gal_1-like"/>
</dbReference>
<evidence type="ECO:0000313" key="12">
    <source>
        <dbReference type="Proteomes" id="UP000235965"/>
    </source>
</evidence>
<dbReference type="Gene3D" id="2.60.120.260">
    <property type="entry name" value="Galactose-binding domain-like"/>
    <property type="match status" value="2"/>
</dbReference>
<comment type="similarity">
    <text evidence="1 6">Belongs to the glycosyl hydrolase 35 family.</text>
</comment>
<dbReference type="OrthoDB" id="1657402at2759"/>
<gene>
    <name evidence="11" type="ORF">B7P43_G02480</name>
</gene>
<keyword evidence="7" id="KW-0472">Membrane</keyword>
<dbReference type="PANTHER" id="PTHR23421">
    <property type="entry name" value="BETA-GALACTOSIDASE RELATED"/>
    <property type="match status" value="1"/>
</dbReference>
<dbReference type="Pfam" id="PF21317">
    <property type="entry name" value="BetaGal_ABD_1"/>
    <property type="match status" value="1"/>
</dbReference>
<organism evidence="11 12">
    <name type="scientific">Cryptotermes secundus</name>
    <dbReference type="NCBI Taxonomy" id="105785"/>
    <lineage>
        <taxon>Eukaryota</taxon>
        <taxon>Metazoa</taxon>
        <taxon>Ecdysozoa</taxon>
        <taxon>Arthropoda</taxon>
        <taxon>Hexapoda</taxon>
        <taxon>Insecta</taxon>
        <taxon>Pterygota</taxon>
        <taxon>Neoptera</taxon>
        <taxon>Polyneoptera</taxon>
        <taxon>Dictyoptera</taxon>
        <taxon>Blattodea</taxon>
        <taxon>Blattoidea</taxon>
        <taxon>Termitoidae</taxon>
        <taxon>Kalotermitidae</taxon>
        <taxon>Cryptotermitinae</taxon>
        <taxon>Cryptotermes</taxon>
    </lineage>
</organism>
<dbReference type="PIRSF" id="PIRSF006336">
    <property type="entry name" value="B-gal"/>
    <property type="match status" value="1"/>
</dbReference>
<evidence type="ECO:0000259" key="9">
    <source>
        <dbReference type="Pfam" id="PF21317"/>
    </source>
</evidence>
<dbReference type="InterPro" id="IPR008979">
    <property type="entry name" value="Galactose-bd-like_sf"/>
</dbReference>
<dbReference type="InterPro" id="IPR017853">
    <property type="entry name" value="GH"/>
</dbReference>
<proteinExistence type="inferred from homology"/>
<feature type="domain" description="Glycoside hydrolase 35 catalytic" evidence="8">
    <location>
        <begin position="79"/>
        <end position="407"/>
    </location>
</feature>
<dbReference type="EMBL" id="NEVH01018372">
    <property type="protein sequence ID" value="PNF23707.1"/>
    <property type="molecule type" value="Genomic_DNA"/>
</dbReference>
<evidence type="ECO:0000256" key="6">
    <source>
        <dbReference type="RuleBase" id="RU003679"/>
    </source>
</evidence>
<dbReference type="Proteomes" id="UP000235965">
    <property type="component" value="Unassembled WGS sequence"/>
</dbReference>
<dbReference type="FunFam" id="3.20.20.80:FF:000115">
    <property type="entry name" value="Beta-galactosidase"/>
    <property type="match status" value="1"/>
</dbReference>
<dbReference type="SUPFAM" id="SSF51445">
    <property type="entry name" value="(Trans)glycosidases"/>
    <property type="match status" value="1"/>
</dbReference>
<evidence type="ECO:0000256" key="1">
    <source>
        <dbReference type="ARBA" id="ARBA00009809"/>
    </source>
</evidence>
<dbReference type="GO" id="GO:0005975">
    <property type="term" value="P:carbohydrate metabolic process"/>
    <property type="evidence" value="ECO:0007669"/>
    <property type="project" value="InterPro"/>
</dbReference>
<evidence type="ECO:0000313" key="11">
    <source>
        <dbReference type="EMBL" id="PNF23707.1"/>
    </source>
</evidence>
<dbReference type="Pfam" id="PF01301">
    <property type="entry name" value="Glyco_hydro_35"/>
    <property type="match status" value="1"/>
</dbReference>